<dbReference type="InterPro" id="IPR008927">
    <property type="entry name" value="6-PGluconate_DH-like_C_sf"/>
</dbReference>
<organism evidence="14 15">
    <name type="scientific">Legionella jordanis</name>
    <dbReference type="NCBI Taxonomy" id="456"/>
    <lineage>
        <taxon>Bacteria</taxon>
        <taxon>Pseudomonadati</taxon>
        <taxon>Pseudomonadota</taxon>
        <taxon>Gammaproteobacteria</taxon>
        <taxon>Legionellales</taxon>
        <taxon>Legionellaceae</taxon>
        <taxon>Legionella</taxon>
    </lineage>
</organism>
<evidence type="ECO:0000313" key="15">
    <source>
        <dbReference type="Proteomes" id="UP000055035"/>
    </source>
</evidence>
<keyword evidence="6 9" id="KW-0520">NAD</keyword>
<comment type="pathway">
    <text evidence="1">Nucleotide-sugar biosynthesis; UDP-alpha-D-glucuronate biosynthesis; UDP-alpha-D-glucuronate from UDP-alpha-D-glucose: step 1/1.</text>
</comment>
<dbReference type="PIRSF" id="PIRSF000124">
    <property type="entry name" value="UDPglc_GDPman_dh"/>
    <property type="match status" value="1"/>
</dbReference>
<name>A0A0W0V8G9_9GAMM</name>
<feature type="binding site" evidence="11">
    <location>
        <position position="326"/>
    </location>
    <ligand>
        <name>substrate</name>
    </ligand>
</feature>
<evidence type="ECO:0000259" key="13">
    <source>
        <dbReference type="SMART" id="SM00984"/>
    </source>
</evidence>
<dbReference type="STRING" id="456.Ljor_0736"/>
<keyword evidence="15" id="KW-1185">Reference proteome</keyword>
<dbReference type="EC" id="1.1.1.22" evidence="3 9"/>
<feature type="binding site" evidence="11">
    <location>
        <position position="209"/>
    </location>
    <ligand>
        <name>substrate</name>
    </ligand>
</feature>
<dbReference type="SUPFAM" id="SSF48179">
    <property type="entry name" value="6-phosphogluconate dehydrogenase C-terminal domain-like"/>
    <property type="match status" value="1"/>
</dbReference>
<dbReference type="Gene3D" id="3.40.50.720">
    <property type="entry name" value="NAD(P)-binding Rossmann-like Domain"/>
    <property type="match status" value="2"/>
</dbReference>
<dbReference type="AlphaFoldDB" id="A0A0W0V8G9"/>
<evidence type="ECO:0000256" key="1">
    <source>
        <dbReference type="ARBA" id="ARBA00004701"/>
    </source>
</evidence>
<evidence type="ECO:0000256" key="10">
    <source>
        <dbReference type="PIRSR" id="PIRSR500134-1"/>
    </source>
</evidence>
<comment type="catalytic activity">
    <reaction evidence="7 9">
        <text>UDP-alpha-D-glucose + 2 NAD(+) + H2O = UDP-alpha-D-glucuronate + 2 NADH + 3 H(+)</text>
        <dbReference type="Rhea" id="RHEA:23596"/>
        <dbReference type="ChEBI" id="CHEBI:15377"/>
        <dbReference type="ChEBI" id="CHEBI:15378"/>
        <dbReference type="ChEBI" id="CHEBI:57540"/>
        <dbReference type="ChEBI" id="CHEBI:57945"/>
        <dbReference type="ChEBI" id="CHEBI:58052"/>
        <dbReference type="ChEBI" id="CHEBI:58885"/>
        <dbReference type="EC" id="1.1.1.22"/>
    </reaction>
</comment>
<dbReference type="EMBL" id="LNYJ01000011">
    <property type="protein sequence ID" value="KTD16430.1"/>
    <property type="molecule type" value="Genomic_DNA"/>
</dbReference>
<proteinExistence type="inferred from homology"/>
<dbReference type="Pfam" id="PF00984">
    <property type="entry name" value="UDPG_MGDP_dh"/>
    <property type="match status" value="1"/>
</dbReference>
<dbReference type="InterPro" id="IPR036220">
    <property type="entry name" value="UDP-Glc/GDP-Man_DH_C_sf"/>
</dbReference>
<dbReference type="PANTHER" id="PTHR43750">
    <property type="entry name" value="UDP-GLUCOSE 6-DEHYDROGENASE TUAD"/>
    <property type="match status" value="1"/>
</dbReference>
<evidence type="ECO:0000256" key="11">
    <source>
        <dbReference type="PIRSR" id="PIRSR500134-2"/>
    </source>
</evidence>
<feature type="binding site" evidence="12">
    <location>
        <position position="333"/>
    </location>
    <ligand>
        <name>NAD(+)</name>
        <dbReference type="ChEBI" id="CHEBI:57540"/>
    </ligand>
</feature>
<feature type="binding site" evidence="12">
    <location>
        <position position="158"/>
    </location>
    <ligand>
        <name>NAD(+)</name>
        <dbReference type="ChEBI" id="CHEBI:57540"/>
    </ligand>
</feature>
<dbReference type="PIRSF" id="PIRSF500134">
    <property type="entry name" value="UDPglc_DH_bac"/>
    <property type="match status" value="1"/>
</dbReference>
<feature type="binding site" evidence="12">
    <location>
        <position position="268"/>
    </location>
    <ligand>
        <name>NAD(+)</name>
        <dbReference type="ChEBI" id="CHEBI:57540"/>
    </ligand>
</feature>
<dbReference type="UniPathway" id="UPA00038">
    <property type="reaction ID" value="UER00491"/>
</dbReference>
<dbReference type="RefSeq" id="WP_058470285.1">
    <property type="nucleotide sequence ID" value="NZ_CAAAIC010000004.1"/>
</dbReference>
<dbReference type="SUPFAM" id="SSF52413">
    <property type="entry name" value="UDP-glucose/GDP-mannose dehydrogenase C-terminal domain"/>
    <property type="match status" value="1"/>
</dbReference>
<gene>
    <name evidence="14" type="primary">ugd_2</name>
    <name evidence="14" type="ORF">Ljor_0736</name>
</gene>
<comment type="similarity">
    <text evidence="2 9">Belongs to the UDP-glucose/GDP-mannose dehydrogenase family.</text>
</comment>
<comment type="caution">
    <text evidence="14">The sequence shown here is derived from an EMBL/GenBank/DDBJ whole genome shotgun (WGS) entry which is preliminary data.</text>
</comment>
<dbReference type="PROSITE" id="PS51257">
    <property type="entry name" value="PROKAR_LIPOPROTEIN"/>
    <property type="match status" value="1"/>
</dbReference>
<comment type="function">
    <text evidence="8">Catalyzes the conversion of UDP-glucose into UDP-glucuronate, one of the precursors of teichuronic acid.</text>
</comment>
<dbReference type="FunFam" id="1.20.5.100:FF:000001">
    <property type="entry name" value="UDP-glucose 6-dehydrogenase"/>
    <property type="match status" value="1"/>
</dbReference>
<evidence type="ECO:0000256" key="3">
    <source>
        <dbReference type="ARBA" id="ARBA00012954"/>
    </source>
</evidence>
<dbReference type="Gene3D" id="1.20.5.100">
    <property type="entry name" value="Cytochrome c1, transmembrane anchor, C-terminal"/>
    <property type="match status" value="1"/>
</dbReference>
<accession>A0A0W0V8G9</accession>
<evidence type="ECO:0000256" key="2">
    <source>
        <dbReference type="ARBA" id="ARBA00006601"/>
    </source>
</evidence>
<evidence type="ECO:0000256" key="6">
    <source>
        <dbReference type="ARBA" id="ARBA00023027"/>
    </source>
</evidence>
<keyword evidence="5 9" id="KW-0560">Oxidoreductase</keyword>
<evidence type="ECO:0000256" key="5">
    <source>
        <dbReference type="ARBA" id="ARBA00023002"/>
    </source>
</evidence>
<dbReference type="Proteomes" id="UP000055035">
    <property type="component" value="Unassembled WGS sequence"/>
</dbReference>
<evidence type="ECO:0000256" key="12">
    <source>
        <dbReference type="PIRSR" id="PIRSR500134-3"/>
    </source>
</evidence>
<evidence type="ECO:0000256" key="7">
    <source>
        <dbReference type="ARBA" id="ARBA00047473"/>
    </source>
</evidence>
<dbReference type="InterPro" id="IPR001732">
    <property type="entry name" value="UDP-Glc/GDP-Man_DH_N"/>
</dbReference>
<feature type="active site" description="Nucleophile" evidence="10">
    <location>
        <position position="265"/>
    </location>
</feature>
<feature type="binding site" evidence="12">
    <location>
        <position position="121"/>
    </location>
    <ligand>
        <name>NAD(+)</name>
        <dbReference type="ChEBI" id="CHEBI:57540"/>
    </ligand>
</feature>
<dbReference type="PANTHER" id="PTHR43750:SF3">
    <property type="entry name" value="UDP-GLUCOSE 6-DEHYDROGENASE TUAD"/>
    <property type="match status" value="1"/>
</dbReference>
<feature type="binding site" evidence="12">
    <location>
        <position position="35"/>
    </location>
    <ligand>
        <name>NAD(+)</name>
        <dbReference type="ChEBI" id="CHEBI:57540"/>
    </ligand>
</feature>
<feature type="binding site" evidence="12">
    <location>
        <position position="30"/>
    </location>
    <ligand>
        <name>NAD(+)</name>
        <dbReference type="ChEBI" id="CHEBI:57540"/>
    </ligand>
</feature>
<dbReference type="InterPro" id="IPR017476">
    <property type="entry name" value="UDP-Glc/GDP-Man"/>
</dbReference>
<dbReference type="GO" id="GO:0051287">
    <property type="term" value="F:NAD binding"/>
    <property type="evidence" value="ECO:0007669"/>
    <property type="project" value="InterPro"/>
</dbReference>
<evidence type="ECO:0000256" key="4">
    <source>
        <dbReference type="ARBA" id="ARBA00015132"/>
    </source>
</evidence>
<evidence type="ECO:0000313" key="14">
    <source>
        <dbReference type="EMBL" id="KTD16430.1"/>
    </source>
</evidence>
<dbReference type="InterPro" id="IPR036291">
    <property type="entry name" value="NAD(P)-bd_dom_sf"/>
</dbReference>
<dbReference type="InterPro" id="IPR028357">
    <property type="entry name" value="UDPglc_DH_bac"/>
</dbReference>
<dbReference type="InterPro" id="IPR014027">
    <property type="entry name" value="UDP-Glc/GDP-Man_DH_C"/>
</dbReference>
<dbReference type="SUPFAM" id="SSF51735">
    <property type="entry name" value="NAD(P)-binding Rossmann-fold domains"/>
    <property type="match status" value="1"/>
</dbReference>
<dbReference type="InterPro" id="IPR014026">
    <property type="entry name" value="UDP-Glc/GDP-Man_DH_dimer"/>
</dbReference>
<protein>
    <recommendedName>
        <fullName evidence="4 9">UDP-glucose 6-dehydrogenase</fullName>
        <ecNumber evidence="3 9">1.1.1.22</ecNumber>
    </recommendedName>
</protein>
<dbReference type="NCBIfam" id="TIGR03026">
    <property type="entry name" value="NDP-sugDHase"/>
    <property type="match status" value="1"/>
</dbReference>
<dbReference type="PATRIC" id="fig|456.5.peg.780"/>
<feature type="binding site" evidence="11">
    <location>
        <begin position="254"/>
        <end position="258"/>
    </location>
    <ligand>
        <name>substrate</name>
    </ligand>
</feature>
<sequence length="447" mass="48969">MKISIYGAGYVGLVSAACLAKLGHQVTCADINQEKISMLRRGECPIYEEHLPELLHEQSRIEQLFFTSNLAEAIAQADIHLIATGTPSLPDGSADLSQVFAVARQVAEHVQKDGVLVTKSTVPVGTGDAIQSLVEEELAKRGKALNISVASNPEFLREGTAVNDFLKADRIVIGGDRRALEALKRMYHPLVEQGIPLLCMGRTSAELSKYAANAMLASRISFINHISQLAEAVGANIDEVREGMSLDTRIGPHFLQPGIGYGGSCFPKDVRALIQVTKAKKLPSELLEAIDEVNREQKNWVFKKLAGHFNNHLEGLTIAIWGLSFKPGTDDIREASSLVAIQSLREAGATLRLFDPVAMPVAKKIFTNDPEIVFCESAEEVFDENLDALVIATEWPDFKQFDLKTLRDRLGKAPIIDGRNCFDLKTVAAAELTYYYSVGRPLVKSQN</sequence>
<dbReference type="GO" id="GO:0006065">
    <property type="term" value="P:UDP-glucuronate biosynthetic process"/>
    <property type="evidence" value="ECO:0007669"/>
    <property type="project" value="UniProtKB-UniPathway"/>
</dbReference>
<dbReference type="SMART" id="SM00984">
    <property type="entry name" value="UDPG_MGDP_dh_C"/>
    <property type="match status" value="1"/>
</dbReference>
<feature type="binding site" evidence="11">
    <location>
        <position position="262"/>
    </location>
    <ligand>
        <name>substrate</name>
    </ligand>
</feature>
<feature type="binding site" evidence="12">
    <location>
        <position position="86"/>
    </location>
    <ligand>
        <name>NAD(+)</name>
        <dbReference type="ChEBI" id="CHEBI:57540"/>
    </ligand>
</feature>
<evidence type="ECO:0000256" key="8">
    <source>
        <dbReference type="ARBA" id="ARBA00053241"/>
    </source>
</evidence>
<reference evidence="14 15" key="1">
    <citation type="submission" date="2015-11" db="EMBL/GenBank/DDBJ databases">
        <title>Genomic analysis of 38 Legionella species identifies large and diverse effector repertoires.</title>
        <authorList>
            <person name="Burstein D."/>
            <person name="Amaro F."/>
            <person name="Zusman T."/>
            <person name="Lifshitz Z."/>
            <person name="Cohen O."/>
            <person name="Gilbert J.A."/>
            <person name="Pupko T."/>
            <person name="Shuman H.A."/>
            <person name="Segal G."/>
        </authorList>
    </citation>
    <scope>NUCLEOTIDE SEQUENCE [LARGE SCALE GENOMIC DNA]</scope>
    <source>
        <strain evidence="14 15">BL-540</strain>
    </source>
</reference>
<dbReference type="Pfam" id="PF03721">
    <property type="entry name" value="UDPG_MGDP_dh_N"/>
    <property type="match status" value="1"/>
</dbReference>
<evidence type="ECO:0000256" key="9">
    <source>
        <dbReference type="PIRNR" id="PIRNR000124"/>
    </source>
</evidence>
<dbReference type="GO" id="GO:0003979">
    <property type="term" value="F:UDP-glucose 6-dehydrogenase activity"/>
    <property type="evidence" value="ECO:0007669"/>
    <property type="project" value="UniProtKB-EC"/>
</dbReference>
<feature type="binding site" evidence="11">
    <location>
        <begin position="155"/>
        <end position="158"/>
    </location>
    <ligand>
        <name>substrate</name>
    </ligand>
</feature>
<dbReference type="GO" id="GO:0000271">
    <property type="term" value="P:polysaccharide biosynthetic process"/>
    <property type="evidence" value="ECO:0007669"/>
    <property type="project" value="InterPro"/>
</dbReference>
<dbReference type="Pfam" id="PF03720">
    <property type="entry name" value="UDPG_MGDP_dh_C"/>
    <property type="match status" value="1"/>
</dbReference>
<dbReference type="OrthoDB" id="9803238at2"/>
<feature type="domain" description="UDP-glucose/GDP-mannose dehydrogenase C-terminal" evidence="13">
    <location>
        <begin position="319"/>
        <end position="424"/>
    </location>
</feature>